<organism evidence="1 2">
    <name type="scientific">Cedecea phage Yanou</name>
    <dbReference type="NCBI Taxonomy" id="2951236"/>
    <lineage>
        <taxon>Viruses</taxon>
        <taxon>Duplodnaviria</taxon>
        <taxon>Heunggongvirae</taxon>
        <taxon>Uroviricota</taxon>
        <taxon>Caudoviricetes</taxon>
        <taxon>Autographivirales</taxon>
        <taxon>Autotranscriptaviridae</taxon>
        <taxon>Studiervirinae</taxon>
        <taxon>Teseptimavirus</taxon>
        <taxon>Teseptimavirus yanou</taxon>
    </lineage>
</organism>
<dbReference type="InterPro" id="IPR020130">
    <property type="entry name" value="O-spanin_T7likevirus"/>
</dbReference>
<protein>
    <submittedName>
        <fullName evidence="1">O-spanin</fullName>
    </submittedName>
</protein>
<reference evidence="1" key="1">
    <citation type="submission" date="2022-05" db="EMBL/GenBank/DDBJ databases">
        <title>Complete genome sequence of Cedecea phage Yanou.</title>
        <authorList>
            <person name="Jonikane A."/>
            <person name="Dislers A."/>
            <person name="Kazaks A."/>
            <person name="Zrelovs N."/>
        </authorList>
    </citation>
    <scope>NUCLEOTIDE SEQUENCE</scope>
</reference>
<evidence type="ECO:0000313" key="1">
    <source>
        <dbReference type="EMBL" id="UTQ78087.1"/>
    </source>
</evidence>
<dbReference type="EMBL" id="ON568193">
    <property type="protein sequence ID" value="UTQ78087.1"/>
    <property type="molecule type" value="Genomic_DNA"/>
</dbReference>
<name>A0A9E7T0W3_9CAUD</name>
<accession>A0A9E7T0W3</accession>
<evidence type="ECO:0000313" key="2">
    <source>
        <dbReference type="Proteomes" id="UP001059920"/>
    </source>
</evidence>
<dbReference type="Pfam" id="PF17531">
    <property type="entry name" value="O_Spanin_T7"/>
    <property type="match status" value="1"/>
</dbReference>
<keyword evidence="2" id="KW-1185">Reference proteome</keyword>
<sequence length="83" mass="9314">MSTLRELRLRRALKEQSMKYRLSIKKTLPRWKGALIGLFLICVATISGCASESKLPEPPMVSVDSSLMVEPNLTTEMLSVFSQ</sequence>
<dbReference type="GO" id="GO:0019076">
    <property type="term" value="P:viral release from host cell"/>
    <property type="evidence" value="ECO:0007669"/>
    <property type="project" value="InterPro"/>
</dbReference>
<dbReference type="Proteomes" id="UP001059920">
    <property type="component" value="Segment"/>
</dbReference>
<proteinExistence type="predicted"/>